<dbReference type="Proteomes" id="UP000199488">
    <property type="component" value="Unassembled WGS sequence"/>
</dbReference>
<feature type="transmembrane region" description="Helical" evidence="1">
    <location>
        <begin position="12"/>
        <end position="30"/>
    </location>
</feature>
<evidence type="ECO:0000313" key="3">
    <source>
        <dbReference type="Proteomes" id="UP000199488"/>
    </source>
</evidence>
<dbReference type="STRING" id="1122204.SAMN05421781_1555"/>
<sequence length="58" mass="6748">MHIIDSNAVVELLANVGFPIIVTFYLLLRIEQRIEHLRRDVTRLACSSPKKEETMHDD</sequence>
<gene>
    <name evidence="2" type="ORF">SAMN05421781_1555</name>
</gene>
<reference evidence="2 3" key="1">
    <citation type="submission" date="2016-10" db="EMBL/GenBank/DDBJ databases">
        <authorList>
            <person name="de Groot N.N."/>
        </authorList>
    </citation>
    <scope>NUCLEOTIDE SEQUENCE [LARGE SCALE GENOMIC DNA]</scope>
    <source>
        <strain evidence="2 3">DSM 23126</strain>
    </source>
</reference>
<dbReference type="Pfam" id="PF12841">
    <property type="entry name" value="YvrJ"/>
    <property type="match status" value="1"/>
</dbReference>
<keyword evidence="3" id="KW-1185">Reference proteome</keyword>
<keyword evidence="1" id="KW-0472">Membrane</keyword>
<protein>
    <submittedName>
        <fullName evidence="2">YvrJ protein family protein</fullName>
    </submittedName>
</protein>
<dbReference type="RefSeq" id="WP_091613309.1">
    <property type="nucleotide sequence ID" value="NZ_FNNC01000002.1"/>
</dbReference>
<dbReference type="OrthoDB" id="2662123at2"/>
<name>A0A1H2TS37_9BACI</name>
<dbReference type="InterPro" id="IPR024419">
    <property type="entry name" value="YvrJ"/>
</dbReference>
<keyword evidence="1" id="KW-0812">Transmembrane</keyword>
<dbReference type="AlphaFoldDB" id="A0A1H2TS37"/>
<evidence type="ECO:0000313" key="2">
    <source>
        <dbReference type="EMBL" id="SDW46753.1"/>
    </source>
</evidence>
<organism evidence="2 3">
    <name type="scientific">Marinococcus luteus</name>
    <dbReference type="NCBI Taxonomy" id="1122204"/>
    <lineage>
        <taxon>Bacteria</taxon>
        <taxon>Bacillati</taxon>
        <taxon>Bacillota</taxon>
        <taxon>Bacilli</taxon>
        <taxon>Bacillales</taxon>
        <taxon>Bacillaceae</taxon>
        <taxon>Marinococcus</taxon>
    </lineage>
</organism>
<evidence type="ECO:0000256" key="1">
    <source>
        <dbReference type="SAM" id="Phobius"/>
    </source>
</evidence>
<proteinExistence type="predicted"/>
<accession>A0A1H2TS37</accession>
<dbReference type="EMBL" id="FNNC01000002">
    <property type="protein sequence ID" value="SDW46753.1"/>
    <property type="molecule type" value="Genomic_DNA"/>
</dbReference>
<keyword evidence="1" id="KW-1133">Transmembrane helix</keyword>